<reference evidence="2" key="1">
    <citation type="submission" date="2021-04" db="EMBL/GenBank/DDBJ databases">
        <title>Draft Genome Sequence of Pandoravirus japonicus, Isolated from the Sabaishi River of Niigata, Japan.</title>
        <authorList>
            <person name="Hosokawa N."/>
            <person name="Takahashi H."/>
            <person name="Aoki K."/>
            <person name="Takemura M."/>
        </authorList>
    </citation>
    <scope>NUCLEOTIDE SEQUENCE</scope>
</reference>
<dbReference type="Proteomes" id="UP001253637">
    <property type="component" value="Segment"/>
</dbReference>
<keyword evidence="1" id="KW-0812">Transmembrane</keyword>
<accession>A0A811BLQ5</accession>
<keyword evidence="1" id="KW-1133">Transmembrane helix</keyword>
<dbReference type="EMBL" id="LC625835">
    <property type="protein sequence ID" value="BCU02698.1"/>
    <property type="molecule type" value="Genomic_DNA"/>
</dbReference>
<organism evidence="2 3">
    <name type="scientific">Pandoravirus japonicus</name>
    <dbReference type="NCBI Taxonomy" id="2823154"/>
    <lineage>
        <taxon>Viruses</taxon>
        <taxon>Pandoravirus</taxon>
    </lineage>
</organism>
<feature type="transmembrane region" description="Helical" evidence="1">
    <location>
        <begin position="63"/>
        <end position="87"/>
    </location>
</feature>
<sequence>MREAKDDRPRDDPILHSDRKERRAFAARARITLLNHSTPSKCNAKKEQQGSKRKKKAAEVARGAAPVVVTFFCAFFFPFGFVLFLSAGFRRARRPNWCFSFCFCF</sequence>
<evidence type="ECO:0000313" key="3">
    <source>
        <dbReference type="Proteomes" id="UP001253637"/>
    </source>
</evidence>
<evidence type="ECO:0000256" key="1">
    <source>
        <dbReference type="SAM" id="Phobius"/>
    </source>
</evidence>
<evidence type="ECO:0000313" key="2">
    <source>
        <dbReference type="EMBL" id="BCU02698.1"/>
    </source>
</evidence>
<name>A0A811BLQ5_9VIRU</name>
<evidence type="ECO:0008006" key="4">
    <source>
        <dbReference type="Google" id="ProtNLM"/>
    </source>
</evidence>
<keyword evidence="1" id="KW-0472">Membrane</keyword>
<proteinExistence type="predicted"/>
<protein>
    <recommendedName>
        <fullName evidence="4">Transmembrane protein</fullName>
    </recommendedName>
</protein>